<dbReference type="Proteomes" id="UP000054018">
    <property type="component" value="Unassembled WGS sequence"/>
</dbReference>
<evidence type="ECO:0008006" key="3">
    <source>
        <dbReference type="Google" id="ProtNLM"/>
    </source>
</evidence>
<reference evidence="1 2" key="1">
    <citation type="submission" date="2014-04" db="EMBL/GenBank/DDBJ databases">
        <authorList>
            <consortium name="DOE Joint Genome Institute"/>
            <person name="Kuo A."/>
            <person name="Kohler A."/>
            <person name="Costa M.D."/>
            <person name="Nagy L.G."/>
            <person name="Floudas D."/>
            <person name="Copeland A."/>
            <person name="Barry K.W."/>
            <person name="Cichocki N."/>
            <person name="Veneault-Fourrey C."/>
            <person name="LaButti K."/>
            <person name="Lindquist E.A."/>
            <person name="Lipzen A."/>
            <person name="Lundell T."/>
            <person name="Morin E."/>
            <person name="Murat C."/>
            <person name="Sun H."/>
            <person name="Tunlid A."/>
            <person name="Henrissat B."/>
            <person name="Grigoriev I.V."/>
            <person name="Hibbett D.S."/>
            <person name="Martin F."/>
            <person name="Nordberg H.P."/>
            <person name="Cantor M.N."/>
            <person name="Hua S.X."/>
        </authorList>
    </citation>
    <scope>NUCLEOTIDE SEQUENCE [LARGE SCALE GENOMIC DNA]</scope>
    <source>
        <strain evidence="1 2">441</strain>
    </source>
</reference>
<gene>
    <name evidence="1" type="ORF">PISMIDRAFT_121761</name>
</gene>
<evidence type="ECO:0000313" key="1">
    <source>
        <dbReference type="EMBL" id="KIK11975.1"/>
    </source>
</evidence>
<organism evidence="1 2">
    <name type="scientific">Pisolithus microcarpus 441</name>
    <dbReference type="NCBI Taxonomy" id="765257"/>
    <lineage>
        <taxon>Eukaryota</taxon>
        <taxon>Fungi</taxon>
        <taxon>Dikarya</taxon>
        <taxon>Basidiomycota</taxon>
        <taxon>Agaricomycotina</taxon>
        <taxon>Agaricomycetes</taxon>
        <taxon>Agaricomycetidae</taxon>
        <taxon>Boletales</taxon>
        <taxon>Sclerodermatineae</taxon>
        <taxon>Pisolithaceae</taxon>
        <taxon>Pisolithus</taxon>
    </lineage>
</organism>
<keyword evidence="2" id="KW-1185">Reference proteome</keyword>
<dbReference type="HOGENOM" id="CLU_001324_4_6_1"/>
<dbReference type="STRING" id="765257.A0A0C9XI56"/>
<dbReference type="SUPFAM" id="SSF52540">
    <property type="entry name" value="P-loop containing nucleoside triphosphate hydrolases"/>
    <property type="match status" value="1"/>
</dbReference>
<dbReference type="GO" id="GO:0005657">
    <property type="term" value="C:replication fork"/>
    <property type="evidence" value="ECO:0007669"/>
    <property type="project" value="TreeGrafter"/>
</dbReference>
<name>A0A0C9XI56_9AGAM</name>
<protein>
    <recommendedName>
        <fullName evidence="3">ATP-dependent DNA helicase</fullName>
    </recommendedName>
</protein>
<dbReference type="GO" id="GO:0006260">
    <property type="term" value="P:DNA replication"/>
    <property type="evidence" value="ECO:0007669"/>
    <property type="project" value="TreeGrafter"/>
</dbReference>
<dbReference type="OrthoDB" id="2615604at2759"/>
<dbReference type="InterPro" id="IPR027417">
    <property type="entry name" value="P-loop_NTPase"/>
</dbReference>
<evidence type="ECO:0000313" key="2">
    <source>
        <dbReference type="Proteomes" id="UP000054018"/>
    </source>
</evidence>
<dbReference type="Gene3D" id="3.40.50.300">
    <property type="entry name" value="P-loop containing nucleotide triphosphate hydrolases"/>
    <property type="match status" value="1"/>
</dbReference>
<dbReference type="AlphaFoldDB" id="A0A0C9XI56"/>
<dbReference type="CDD" id="cd18809">
    <property type="entry name" value="SF1_C_RecD"/>
    <property type="match status" value="1"/>
</dbReference>
<accession>A0A0C9XI56</accession>
<dbReference type="EMBL" id="KN834133">
    <property type="protein sequence ID" value="KIK11975.1"/>
    <property type="molecule type" value="Genomic_DNA"/>
</dbReference>
<reference evidence="2" key="2">
    <citation type="submission" date="2015-01" db="EMBL/GenBank/DDBJ databases">
        <title>Evolutionary Origins and Diversification of the Mycorrhizal Mutualists.</title>
        <authorList>
            <consortium name="DOE Joint Genome Institute"/>
            <consortium name="Mycorrhizal Genomics Consortium"/>
            <person name="Kohler A."/>
            <person name="Kuo A."/>
            <person name="Nagy L.G."/>
            <person name="Floudas D."/>
            <person name="Copeland A."/>
            <person name="Barry K.W."/>
            <person name="Cichocki N."/>
            <person name="Veneault-Fourrey C."/>
            <person name="LaButti K."/>
            <person name="Lindquist E.A."/>
            <person name="Lipzen A."/>
            <person name="Lundell T."/>
            <person name="Morin E."/>
            <person name="Murat C."/>
            <person name="Riley R."/>
            <person name="Ohm R."/>
            <person name="Sun H."/>
            <person name="Tunlid A."/>
            <person name="Henrissat B."/>
            <person name="Grigoriev I.V."/>
            <person name="Hibbett D.S."/>
            <person name="Martin F."/>
        </authorList>
    </citation>
    <scope>NUCLEOTIDE SEQUENCE [LARGE SCALE GENOMIC DNA]</scope>
    <source>
        <strain evidence="2">441</strain>
    </source>
</reference>
<dbReference type="PANTHER" id="PTHR23274">
    <property type="entry name" value="DNA HELICASE-RELATED"/>
    <property type="match status" value="1"/>
</dbReference>
<dbReference type="PANTHER" id="PTHR23274:SF51">
    <property type="entry name" value="OS03G0423850 PROTEIN"/>
    <property type="match status" value="1"/>
</dbReference>
<dbReference type="FunFam" id="3.40.50.300:FF:002884">
    <property type="entry name" value="ATP-dependent DNA helicase"/>
    <property type="match status" value="1"/>
</dbReference>
<proteinExistence type="predicted"/>
<sequence length="153" mass="16901">MSDRVLEVKILGGDYDGNTAFIPRISLIPSTSTTDFTFLLSRRQFPVRLAFAMSINKAQGQSVKHVGIDLRTPVFSHGQLYVALSRATSSRRVKVLLPSEGGNKTLNVVYPEVLLWYVSSSCNLNGHLEHIPDCSSQIQSQPEVVVLVCEQVI</sequence>